<reference evidence="1 2" key="1">
    <citation type="submission" date="2015-06" db="EMBL/GenBank/DDBJ databases">
        <authorList>
            <person name="Ju K.-S."/>
            <person name="Doroghazi J.R."/>
            <person name="Metcalf W.W."/>
        </authorList>
    </citation>
    <scope>NUCLEOTIDE SEQUENCE [LARGE SCALE GENOMIC DNA]</scope>
    <source>
        <strain evidence="1 2">NRRL 3414</strain>
    </source>
</reference>
<protein>
    <submittedName>
        <fullName evidence="1">Uncharacterized protein</fullName>
    </submittedName>
</protein>
<accession>A0A0J7YUV9</accession>
<dbReference type="Proteomes" id="UP000037432">
    <property type="component" value="Unassembled WGS sequence"/>
</dbReference>
<evidence type="ECO:0000313" key="2">
    <source>
        <dbReference type="Proteomes" id="UP000037432"/>
    </source>
</evidence>
<dbReference type="PATRIC" id="fig|1938.3.peg.902"/>
<proteinExistence type="predicted"/>
<sequence length="146" mass="15915">MEHTVVCCECGKPIPLSQDIYALDGEWQRRFPSMNGTLACHDCAVGTQWSCQRPGGSEYVDGHIAASGRSQMQDFDSWSHILGNGTHRAMVIKYPGAGLRQGAEEYLRDAAQRRGVAPALARELRAAISDWDSSTAPVRLNGVSHS</sequence>
<name>A0A0J7YUV9_STRVR</name>
<organism evidence="1 2">
    <name type="scientific">Streptomyces viridochromogenes</name>
    <dbReference type="NCBI Taxonomy" id="1938"/>
    <lineage>
        <taxon>Bacteria</taxon>
        <taxon>Bacillati</taxon>
        <taxon>Actinomycetota</taxon>
        <taxon>Actinomycetes</taxon>
        <taxon>Kitasatosporales</taxon>
        <taxon>Streptomycetaceae</taxon>
        <taxon>Streptomyces</taxon>
    </lineage>
</organism>
<dbReference type="EMBL" id="LFNT01000112">
    <property type="protein sequence ID" value="KMS67242.1"/>
    <property type="molecule type" value="Genomic_DNA"/>
</dbReference>
<evidence type="ECO:0000313" key="1">
    <source>
        <dbReference type="EMBL" id="KMS67242.1"/>
    </source>
</evidence>
<comment type="caution">
    <text evidence="1">The sequence shown here is derived from an EMBL/GenBank/DDBJ whole genome shotgun (WGS) entry which is preliminary data.</text>
</comment>
<dbReference type="AlphaFoldDB" id="A0A0J7YUV9"/>
<dbReference type="RefSeq" id="WP_048587061.1">
    <property type="nucleotide sequence ID" value="NZ_LFNT01000112.1"/>
</dbReference>
<gene>
    <name evidence="1" type="ORF">ACM01_43565</name>
</gene>
<dbReference type="OrthoDB" id="4229920at2"/>